<protein>
    <submittedName>
        <fullName evidence="2">Uncharacterized protein</fullName>
    </submittedName>
</protein>
<gene>
    <name evidence="2" type="ORF">Fot_50170</name>
</gene>
<organism evidence="2 3">
    <name type="scientific">Forsythia ovata</name>
    <dbReference type="NCBI Taxonomy" id="205694"/>
    <lineage>
        <taxon>Eukaryota</taxon>
        <taxon>Viridiplantae</taxon>
        <taxon>Streptophyta</taxon>
        <taxon>Embryophyta</taxon>
        <taxon>Tracheophyta</taxon>
        <taxon>Spermatophyta</taxon>
        <taxon>Magnoliopsida</taxon>
        <taxon>eudicotyledons</taxon>
        <taxon>Gunneridae</taxon>
        <taxon>Pentapetalae</taxon>
        <taxon>asterids</taxon>
        <taxon>lamiids</taxon>
        <taxon>Lamiales</taxon>
        <taxon>Oleaceae</taxon>
        <taxon>Forsythieae</taxon>
        <taxon>Forsythia</taxon>
    </lineage>
</organism>
<evidence type="ECO:0000313" key="3">
    <source>
        <dbReference type="Proteomes" id="UP001604277"/>
    </source>
</evidence>
<proteinExistence type="predicted"/>
<keyword evidence="3" id="KW-1185">Reference proteome</keyword>
<evidence type="ECO:0000313" key="2">
    <source>
        <dbReference type="EMBL" id="KAL2468594.1"/>
    </source>
</evidence>
<dbReference type="EMBL" id="JBFOLJ010000016">
    <property type="protein sequence ID" value="KAL2468594.1"/>
    <property type="molecule type" value="Genomic_DNA"/>
</dbReference>
<accession>A0ABD1Q098</accession>
<dbReference type="AlphaFoldDB" id="A0ABD1Q098"/>
<evidence type="ECO:0000256" key="1">
    <source>
        <dbReference type="SAM" id="MobiDB-lite"/>
    </source>
</evidence>
<feature type="region of interest" description="Disordered" evidence="1">
    <location>
        <begin position="153"/>
        <end position="172"/>
    </location>
</feature>
<dbReference type="Proteomes" id="UP001604277">
    <property type="component" value="Unassembled WGS sequence"/>
</dbReference>
<sequence length="238" mass="26601">MLLPRTKRTRILCPRSTRETYQPDMNDQVQTQDEGRSDATFMSYGSSQCDMGNCSFQQAGEQQHQWVRRSPHLPLPSLLSTCIPTTNIYIPILGFELYGMLPTENGCTLRWSIPVVCATRWSIPASKWVHNLCPHSPSTIFERSAIGCDHKSTKGTPFITPGSGAPPKPSQTPFQYPADETGISRDEGSQPLKISAKWQRAIGGNGSERGGIYNCRGRRFTMAAAAKPQRRWVRRMAI</sequence>
<reference evidence="3" key="1">
    <citation type="submission" date="2024-07" db="EMBL/GenBank/DDBJ databases">
        <title>Two chromosome-level genome assemblies of Korean endemic species Abeliophyllum distichum and Forsythia ovata (Oleaceae).</title>
        <authorList>
            <person name="Jang H."/>
        </authorList>
    </citation>
    <scope>NUCLEOTIDE SEQUENCE [LARGE SCALE GENOMIC DNA]</scope>
</reference>
<comment type="caution">
    <text evidence="2">The sequence shown here is derived from an EMBL/GenBank/DDBJ whole genome shotgun (WGS) entry which is preliminary data.</text>
</comment>
<name>A0ABD1Q098_9LAMI</name>